<dbReference type="EnsemblMetazoa" id="ISCW021724-RA">
    <property type="protein sequence ID" value="ISCW021724-PA"/>
    <property type="gene ID" value="ISCW021724"/>
</dbReference>
<organism>
    <name type="scientific">Ixodes scapularis</name>
    <name type="common">Black-legged tick</name>
    <name type="synonym">Deer tick</name>
    <dbReference type="NCBI Taxonomy" id="6945"/>
    <lineage>
        <taxon>Eukaryota</taxon>
        <taxon>Metazoa</taxon>
        <taxon>Ecdysozoa</taxon>
        <taxon>Arthropoda</taxon>
        <taxon>Chelicerata</taxon>
        <taxon>Arachnida</taxon>
        <taxon>Acari</taxon>
        <taxon>Parasitiformes</taxon>
        <taxon>Ixodida</taxon>
        <taxon>Ixodoidea</taxon>
        <taxon>Ixodidae</taxon>
        <taxon>Ixodinae</taxon>
        <taxon>Ixodes</taxon>
    </lineage>
</organism>
<dbReference type="VEuPathDB" id="VectorBase:ISCI021724"/>
<keyword evidence="3" id="KW-1185">Reference proteome</keyword>
<dbReference type="STRING" id="6945.B7Q5E2"/>
<reference evidence="1 3" key="1">
    <citation type="submission" date="2008-03" db="EMBL/GenBank/DDBJ databases">
        <title>Annotation of Ixodes scapularis.</title>
        <authorList>
            <consortium name="Ixodes scapularis Genome Project Consortium"/>
            <person name="Caler E."/>
            <person name="Hannick L.I."/>
            <person name="Bidwell S."/>
            <person name="Joardar V."/>
            <person name="Thiagarajan M."/>
            <person name="Amedeo P."/>
            <person name="Galinsky K.J."/>
            <person name="Schobel S."/>
            <person name="Inman J."/>
            <person name="Hostetler J."/>
            <person name="Miller J."/>
            <person name="Hammond M."/>
            <person name="Megy K."/>
            <person name="Lawson D."/>
            <person name="Kodira C."/>
            <person name="Sutton G."/>
            <person name="Meyer J."/>
            <person name="Hill C.A."/>
            <person name="Birren B."/>
            <person name="Nene V."/>
            <person name="Collins F."/>
            <person name="Alarcon-Chaidez F."/>
            <person name="Wikel S."/>
            <person name="Strausberg R."/>
        </authorList>
    </citation>
    <scope>NUCLEOTIDE SEQUENCE [LARGE SCALE GENOMIC DNA]</scope>
    <source>
        <strain evidence="3">Wikel</strain>
        <strain evidence="1">Wikel colony</strain>
    </source>
</reference>
<dbReference type="InParanoid" id="B7Q5E2"/>
<evidence type="ECO:0000313" key="1">
    <source>
        <dbReference type="EMBL" id="EEC14064.1"/>
    </source>
</evidence>
<name>B7Q5E2_IXOSC</name>
<sequence length="189" mass="20799">MKMTEVERETKLVVDSLVSMVSAGIEREHLATLLGSMSVARTLFHQTHTVYDANSQRTQQVVTDFMSGLSWEAMIIYSSEVCLADEVVDLATGTKSVVLMCITDCNYRFVTINVDAYGRQSEGGVLKQSAMGASLESGQLNLPGPRPLPGTRTLGMPVFLGDEAFQLRPDFLRPYPGKINSDDKIIFNN</sequence>
<reference evidence="2" key="2">
    <citation type="submission" date="2020-05" db="UniProtKB">
        <authorList>
            <consortium name="EnsemblMetazoa"/>
        </authorList>
    </citation>
    <scope>IDENTIFICATION</scope>
    <source>
        <strain evidence="2">wikel</strain>
    </source>
</reference>
<dbReference type="EMBL" id="ABJB010141166">
    <property type="status" value="NOT_ANNOTATED_CDS"/>
    <property type="molecule type" value="Genomic_DNA"/>
</dbReference>
<proteinExistence type="predicted"/>
<gene>
    <name evidence="1" type="ORF">IscW_ISCW021724</name>
</gene>
<dbReference type="Proteomes" id="UP000001555">
    <property type="component" value="Unassembled WGS sequence"/>
</dbReference>
<evidence type="ECO:0000313" key="2">
    <source>
        <dbReference type="EnsemblMetazoa" id="ISCW021724-PA"/>
    </source>
</evidence>
<evidence type="ECO:0000313" key="3">
    <source>
        <dbReference type="Proteomes" id="UP000001555"/>
    </source>
</evidence>
<dbReference type="AlphaFoldDB" id="B7Q5E2"/>
<dbReference type="VEuPathDB" id="VectorBase:ISCW021724"/>
<dbReference type="HOGENOM" id="CLU_1435924_0_0_1"/>
<protein>
    <submittedName>
        <fullName evidence="1 2">Uncharacterized protein</fullName>
    </submittedName>
</protein>
<dbReference type="PaxDb" id="6945-B7Q5E2"/>
<dbReference type="EMBL" id="DS860945">
    <property type="protein sequence ID" value="EEC14064.1"/>
    <property type="molecule type" value="Genomic_DNA"/>
</dbReference>
<accession>B7Q5E2</accession>